<evidence type="ECO:0000313" key="10">
    <source>
        <dbReference type="EMBL" id="KAJ3428230.1"/>
    </source>
</evidence>
<keyword evidence="3" id="KW-0645">Protease</keyword>
<dbReference type="PANTHER" id="PTHR43982">
    <property type="entry name" value="UBIQUITIN CARBOXYL-TERMINAL HYDROLASE"/>
    <property type="match status" value="1"/>
</dbReference>
<dbReference type="GO" id="GO:0070628">
    <property type="term" value="F:proteasome binding"/>
    <property type="evidence" value="ECO:0007669"/>
    <property type="project" value="TreeGrafter"/>
</dbReference>
<organism evidence="10 11">
    <name type="scientific">Anaeramoeba flamelloides</name>
    <dbReference type="NCBI Taxonomy" id="1746091"/>
    <lineage>
        <taxon>Eukaryota</taxon>
        <taxon>Metamonada</taxon>
        <taxon>Anaeramoebidae</taxon>
        <taxon>Anaeramoeba</taxon>
    </lineage>
</organism>
<feature type="compositionally biased region" description="Acidic residues" evidence="8">
    <location>
        <begin position="463"/>
        <end position="473"/>
    </location>
</feature>
<evidence type="ECO:0000256" key="5">
    <source>
        <dbReference type="ARBA" id="ARBA00022801"/>
    </source>
</evidence>
<feature type="compositionally biased region" description="Basic and acidic residues" evidence="8">
    <location>
        <begin position="425"/>
        <end position="438"/>
    </location>
</feature>
<comment type="caution">
    <text evidence="10">The sequence shown here is derived from an EMBL/GenBank/DDBJ whole genome shotgun (WGS) entry which is preliminary data.</text>
</comment>
<evidence type="ECO:0000259" key="9">
    <source>
        <dbReference type="PROSITE" id="PS50235"/>
    </source>
</evidence>
<feature type="coiled-coil region" evidence="7">
    <location>
        <begin position="700"/>
        <end position="734"/>
    </location>
</feature>
<evidence type="ECO:0000256" key="8">
    <source>
        <dbReference type="SAM" id="MobiDB-lite"/>
    </source>
</evidence>
<feature type="compositionally biased region" description="Basic and acidic residues" evidence="8">
    <location>
        <begin position="379"/>
        <end position="415"/>
    </location>
</feature>
<dbReference type="InterPro" id="IPR044635">
    <property type="entry name" value="UBP14-like"/>
</dbReference>
<evidence type="ECO:0000256" key="6">
    <source>
        <dbReference type="ARBA" id="ARBA00022807"/>
    </source>
</evidence>
<feature type="compositionally biased region" description="Low complexity" evidence="8">
    <location>
        <begin position="47"/>
        <end position="62"/>
    </location>
</feature>
<dbReference type="PROSITE" id="PS50235">
    <property type="entry name" value="USP_3"/>
    <property type="match status" value="1"/>
</dbReference>
<feature type="compositionally biased region" description="Basic and acidic residues" evidence="8">
    <location>
        <begin position="273"/>
        <end position="292"/>
    </location>
</feature>
<dbReference type="InterPro" id="IPR028889">
    <property type="entry name" value="USP"/>
</dbReference>
<dbReference type="GO" id="GO:0004843">
    <property type="term" value="F:cysteine-type deubiquitinase activity"/>
    <property type="evidence" value="ECO:0007669"/>
    <property type="project" value="UniProtKB-EC"/>
</dbReference>
<keyword evidence="4" id="KW-0833">Ubl conjugation pathway</keyword>
<proteinExistence type="predicted"/>
<evidence type="ECO:0000256" key="2">
    <source>
        <dbReference type="ARBA" id="ARBA00012759"/>
    </source>
</evidence>
<dbReference type="SUPFAM" id="SSF54001">
    <property type="entry name" value="Cysteine proteinases"/>
    <property type="match status" value="1"/>
</dbReference>
<gene>
    <name evidence="10" type="ORF">M0812_25862</name>
</gene>
<feature type="coiled-coil region" evidence="7">
    <location>
        <begin position="915"/>
        <end position="949"/>
    </location>
</feature>
<sequence>MGVFDHKKFQELKSMGFTEQQIQRAMSQTTTNSTTSEIIDIIYKQNENNSDNTNTNTSQNKSVGITLPTKSNNHSTNRLNTSNTNVAANLTNSVDHKLDSDIQRAIQLSLKESNSPDLEESLGMYNFLEPNDPNFRQRETGVFSGLQSLSKIYYLNSLIQSYFFIPNLREQILKFQPTESQWQEDLENKNQPEEKRNPRLIHELQRLFSQMISSNSKYSNPKTVMKLIIHNDIQNIFLEGKQLNVTHFHHNFCGLLNNILLSFQKKIKRTKSKKEDEENQNEKEKEMEKEKEQEQEENQNENKKEIEKDNEEKEQDNEEKEKGQEGKKKNQDKKINGETEEDRGTETDRKKDENRDQIKNEKDEGMEIKKEKEEEENQNENKKEIEKDKEKKEQDNEEKEKGQEGKKNQDKKINGETEEDTGIETETKKDEDTEKIEKDEDQTTISQERTENKNQLEKKEKEEDKEEGDDEKEKEEKKEKEKEKIEEKKEKIEKEIQKHEIQKKELTQQEVITQPIQTFISNIFYLDTLILKTGFDENEIPFEKEKEKQFKEINLMIKSGDLYSSLEDYTLQISETQIKKEIIFLNAPKVLTFQLDRETKDTEDGNKLFKQNNKFKFEKEIFLDRYMFPNLEKTRNSREQIKELDIKKQNLFKELNHFENFDKSTFPIDLSLKNALDYFNTTKENINNDNNDEKEIEFILNVLTTNLNIVEKKIDSLKKQIQEQEIQMKNIFEKNKQFKYILHSILVHKGELNNGNYYVYIQDSIKELWYKFADREVTIVNEDIVMNESIGHNKQNGQNCSAFCLTYLRQDSCEKTLRDYLENQKEIIPNPLKKEIKKQNSKLIKEINKWEREKKEQKMKGKIEEIKKEVEAMIKKEVLLQFPVILSDGKKPALLSLINFAHSIEKTKLVKKIILDKVMAKYLKKEKKRKQKREKSKIEEREKNKTEKETVMEKEKEIEIIKDSDFVEINFKEIKKKERKKKQLLKRINRDIVRLTETQIQKEMNILKYEFALFKAYHQQFLSAMENILNKDFLQALLELYELKKRSEINQRFNLNLDFEMFITLCIKEIIDNSFQILRNDLLNLDDPIIIEHLNQIQIATIISYKMTENVNEEEKEATIEFLFDQNPENKDHIFTKSKENLESIKNELINEEENKKINSLTKINNILDLFNEQKKLVEFNTPLPDLLKFKQFKDPLSDSFEKNYNLILEKYSKYFL</sequence>
<evidence type="ECO:0000256" key="3">
    <source>
        <dbReference type="ARBA" id="ARBA00022670"/>
    </source>
</evidence>
<dbReference type="GO" id="GO:0061136">
    <property type="term" value="P:regulation of proteasomal protein catabolic process"/>
    <property type="evidence" value="ECO:0007669"/>
    <property type="project" value="TreeGrafter"/>
</dbReference>
<feature type="compositionally biased region" description="Basic and acidic residues" evidence="8">
    <location>
        <begin position="319"/>
        <end position="372"/>
    </location>
</feature>
<feature type="domain" description="USP" evidence="9">
    <location>
        <begin position="144"/>
        <end position="810"/>
    </location>
</feature>
<keyword evidence="7" id="KW-0175">Coiled coil</keyword>
<comment type="catalytic activity">
    <reaction evidence="1">
        <text>Thiol-dependent hydrolysis of ester, thioester, amide, peptide and isopeptide bonds formed by the C-terminal Gly of ubiquitin (a 76-residue protein attached to proteins as an intracellular targeting signal).</text>
        <dbReference type="EC" id="3.4.19.12"/>
    </reaction>
</comment>
<dbReference type="Gene3D" id="3.90.70.10">
    <property type="entry name" value="Cysteine proteinases"/>
    <property type="match status" value="2"/>
</dbReference>
<evidence type="ECO:0000256" key="1">
    <source>
        <dbReference type="ARBA" id="ARBA00000707"/>
    </source>
</evidence>
<evidence type="ECO:0000256" key="4">
    <source>
        <dbReference type="ARBA" id="ARBA00022786"/>
    </source>
</evidence>
<dbReference type="EMBL" id="JANTQA010000060">
    <property type="protein sequence ID" value="KAJ3428230.1"/>
    <property type="molecule type" value="Genomic_DNA"/>
</dbReference>
<feature type="compositionally biased region" description="Polar residues" evidence="8">
    <location>
        <begin position="68"/>
        <end position="84"/>
    </location>
</feature>
<keyword evidence="5 10" id="KW-0378">Hydrolase</keyword>
<feature type="coiled-coil region" evidence="7">
    <location>
        <begin position="833"/>
        <end position="876"/>
    </location>
</feature>
<dbReference type="GO" id="GO:0016579">
    <property type="term" value="P:protein deubiquitination"/>
    <property type="evidence" value="ECO:0007669"/>
    <property type="project" value="InterPro"/>
</dbReference>
<dbReference type="GO" id="GO:0043161">
    <property type="term" value="P:proteasome-mediated ubiquitin-dependent protein catabolic process"/>
    <property type="evidence" value="ECO:0007669"/>
    <property type="project" value="InterPro"/>
</dbReference>
<feature type="region of interest" description="Disordered" evidence="8">
    <location>
        <begin position="47"/>
        <end position="84"/>
    </location>
</feature>
<feature type="compositionally biased region" description="Basic and acidic residues" evidence="8">
    <location>
        <begin position="474"/>
        <end position="487"/>
    </location>
</feature>
<evidence type="ECO:0000256" key="7">
    <source>
        <dbReference type="SAM" id="Coils"/>
    </source>
</evidence>
<reference evidence="10" key="1">
    <citation type="submission" date="2022-08" db="EMBL/GenBank/DDBJ databases">
        <title>Novel sulphate-reducing endosymbionts in the free-living metamonad Anaeramoeba.</title>
        <authorList>
            <person name="Jerlstrom-Hultqvist J."/>
            <person name="Cepicka I."/>
            <person name="Gallot-Lavallee L."/>
            <person name="Salas-Leiva D."/>
            <person name="Curtis B.A."/>
            <person name="Zahonova K."/>
            <person name="Pipaliya S."/>
            <person name="Dacks J."/>
            <person name="Roger A.J."/>
        </authorList>
    </citation>
    <scope>NUCLEOTIDE SEQUENCE</scope>
    <source>
        <strain evidence="10">Busselton2</strain>
    </source>
</reference>
<dbReference type="InterPro" id="IPR038765">
    <property type="entry name" value="Papain-like_cys_pep_sf"/>
</dbReference>
<dbReference type="EC" id="3.4.19.12" evidence="2"/>
<feature type="compositionally biased region" description="Basic and acidic residues" evidence="8">
    <location>
        <begin position="448"/>
        <end position="462"/>
    </location>
</feature>
<name>A0AAV7YJR0_9EUKA</name>
<keyword evidence="6" id="KW-0788">Thiol protease</keyword>
<dbReference type="AlphaFoldDB" id="A0AAV7YJR0"/>
<dbReference type="Proteomes" id="UP001146793">
    <property type="component" value="Unassembled WGS sequence"/>
</dbReference>
<feature type="compositionally biased region" description="Basic and acidic residues" evidence="8">
    <location>
        <begin position="300"/>
        <end position="311"/>
    </location>
</feature>
<dbReference type="PANTHER" id="PTHR43982:SF6">
    <property type="entry name" value="UBIQUITIN CARBOXYL-TERMINAL HYDROLASE 2-RELATED"/>
    <property type="match status" value="1"/>
</dbReference>
<feature type="region of interest" description="Disordered" evidence="8">
    <location>
        <begin position="268"/>
        <end position="487"/>
    </location>
</feature>
<accession>A0AAV7YJR0</accession>
<protein>
    <recommendedName>
        <fullName evidence="2">ubiquitinyl hydrolase 1</fullName>
        <ecNumber evidence="2">3.4.19.12</ecNumber>
    </recommendedName>
</protein>
<evidence type="ECO:0000313" key="11">
    <source>
        <dbReference type="Proteomes" id="UP001146793"/>
    </source>
</evidence>